<reference evidence="2 3" key="1">
    <citation type="submission" date="2016-10" db="EMBL/GenBank/DDBJ databases">
        <authorList>
            <person name="de Groot N.N."/>
        </authorList>
    </citation>
    <scope>NUCLEOTIDE SEQUENCE [LARGE SCALE GENOMIC DNA]</scope>
    <source>
        <strain evidence="2 3">CGMCC 1.6291</strain>
    </source>
</reference>
<dbReference type="PANTHER" id="PTHR43677:SF1">
    <property type="entry name" value="ACRYLYL-COA REDUCTASE ACUI-RELATED"/>
    <property type="match status" value="1"/>
</dbReference>
<dbReference type="Gene3D" id="3.90.180.10">
    <property type="entry name" value="Medium-chain alcohol dehydrogenases, catalytic domain"/>
    <property type="match status" value="1"/>
</dbReference>
<dbReference type="Pfam" id="PF08240">
    <property type="entry name" value="ADH_N"/>
    <property type="match status" value="1"/>
</dbReference>
<dbReference type="InterPro" id="IPR036291">
    <property type="entry name" value="NAD(P)-bd_dom_sf"/>
</dbReference>
<dbReference type="Pfam" id="PF00107">
    <property type="entry name" value="ADH_zinc_N"/>
    <property type="match status" value="1"/>
</dbReference>
<protein>
    <submittedName>
        <fullName evidence="2">NADPH2:quinone reductase</fullName>
    </submittedName>
</protein>
<dbReference type="CDD" id="cd05280">
    <property type="entry name" value="MDR_yhdh_yhfp"/>
    <property type="match status" value="1"/>
</dbReference>
<dbReference type="OrthoDB" id="9782155at2"/>
<accession>A0A1H8TB49</accession>
<dbReference type="RefSeq" id="WP_091643049.1">
    <property type="nucleotide sequence ID" value="NZ_FOEG01000004.1"/>
</dbReference>
<evidence type="ECO:0000259" key="1">
    <source>
        <dbReference type="SMART" id="SM00829"/>
    </source>
</evidence>
<sequence>MSSFKALRIHEADKGVDSRVEDITIDDLTEGAVEIRNAWSGINFKDALAVTGKGKIARKFPLVAGIDLSGTVESSEDPRFKPGQQVLVTGWGIGETHDGGYAERARLPGDMVVPLPDELDLRQAMVIGTAGFTAAMALVRMEQNGQRPEQGPVVITGASGGVGSFATRLFSRAGYDVTAMTGKPAAADYLRSLGAKAILDPADVDYGKGPLAKAEWAGAVDALGGDTLAWLTRTVKPFGNIAAIGLAQGIELNTTVIPFILRGASLLGIDSVYCPATLRLKIWERAAQLLKAEDFQAIGQRELTLNDVPQACADLLDRKVQGRMLVRLSGEQ</sequence>
<dbReference type="Proteomes" id="UP000199657">
    <property type="component" value="Unassembled WGS sequence"/>
</dbReference>
<dbReference type="EMBL" id="FOEG01000004">
    <property type="protein sequence ID" value="SEO88122.1"/>
    <property type="molecule type" value="Genomic_DNA"/>
</dbReference>
<name>A0A1H8TB49_9GAMM</name>
<dbReference type="InterPro" id="IPR013149">
    <property type="entry name" value="ADH-like_C"/>
</dbReference>
<gene>
    <name evidence="2" type="ORF">SAMN04488052_10421</name>
</gene>
<evidence type="ECO:0000313" key="2">
    <source>
        <dbReference type="EMBL" id="SEO88122.1"/>
    </source>
</evidence>
<dbReference type="STRING" id="406100.SAMN04488052_10421"/>
<evidence type="ECO:0000313" key="3">
    <source>
        <dbReference type="Proteomes" id="UP000199657"/>
    </source>
</evidence>
<dbReference type="InterPro" id="IPR020843">
    <property type="entry name" value="ER"/>
</dbReference>
<organism evidence="2 3">
    <name type="scientific">Aquisalimonas asiatica</name>
    <dbReference type="NCBI Taxonomy" id="406100"/>
    <lineage>
        <taxon>Bacteria</taxon>
        <taxon>Pseudomonadati</taxon>
        <taxon>Pseudomonadota</taxon>
        <taxon>Gammaproteobacteria</taxon>
        <taxon>Chromatiales</taxon>
        <taxon>Ectothiorhodospiraceae</taxon>
        <taxon>Aquisalimonas</taxon>
    </lineage>
</organism>
<dbReference type="AlphaFoldDB" id="A0A1H8TB49"/>
<dbReference type="PANTHER" id="PTHR43677">
    <property type="entry name" value="SHORT-CHAIN DEHYDROGENASE/REDUCTASE"/>
    <property type="match status" value="1"/>
</dbReference>
<dbReference type="InterPro" id="IPR014188">
    <property type="entry name" value="Acrylyl-CoA_reductase_AcuI"/>
</dbReference>
<proteinExistence type="predicted"/>
<dbReference type="Gene3D" id="3.40.50.720">
    <property type="entry name" value="NAD(P)-binding Rossmann-like Domain"/>
    <property type="match status" value="1"/>
</dbReference>
<dbReference type="NCBIfam" id="TIGR02823">
    <property type="entry name" value="oxido_YhdH"/>
    <property type="match status" value="1"/>
</dbReference>
<dbReference type="InterPro" id="IPR051397">
    <property type="entry name" value="Zn-ADH-like_protein"/>
</dbReference>
<feature type="domain" description="Enoyl reductase (ER)" evidence="1">
    <location>
        <begin position="15"/>
        <end position="326"/>
    </location>
</feature>
<dbReference type="InterPro" id="IPR013154">
    <property type="entry name" value="ADH-like_N"/>
</dbReference>
<dbReference type="SUPFAM" id="SSF50129">
    <property type="entry name" value="GroES-like"/>
    <property type="match status" value="1"/>
</dbReference>
<dbReference type="GO" id="GO:0043957">
    <property type="term" value="F:acryloyl-CoA reductase (NADPH) activity"/>
    <property type="evidence" value="ECO:0007669"/>
    <property type="project" value="TreeGrafter"/>
</dbReference>
<dbReference type="InterPro" id="IPR011032">
    <property type="entry name" value="GroES-like_sf"/>
</dbReference>
<dbReference type="SMART" id="SM00829">
    <property type="entry name" value="PKS_ER"/>
    <property type="match status" value="1"/>
</dbReference>
<keyword evidence="3" id="KW-1185">Reference proteome</keyword>
<dbReference type="SUPFAM" id="SSF51735">
    <property type="entry name" value="NAD(P)-binding Rossmann-fold domains"/>
    <property type="match status" value="1"/>
</dbReference>